<dbReference type="InterPro" id="IPR052158">
    <property type="entry name" value="INH-QAR"/>
</dbReference>
<dbReference type="InterPro" id="IPR002818">
    <property type="entry name" value="DJ-1/PfpI"/>
</dbReference>
<dbReference type="Gene3D" id="1.10.10.60">
    <property type="entry name" value="Homeodomain-like"/>
    <property type="match status" value="1"/>
</dbReference>
<evidence type="ECO:0000259" key="4">
    <source>
        <dbReference type="PROSITE" id="PS01124"/>
    </source>
</evidence>
<dbReference type="InterPro" id="IPR018062">
    <property type="entry name" value="HTH_AraC-typ_CS"/>
</dbReference>
<dbReference type="PANTHER" id="PTHR43130:SF3">
    <property type="entry name" value="HTH-TYPE TRANSCRIPTIONAL REGULATOR RV1931C"/>
    <property type="match status" value="1"/>
</dbReference>
<dbReference type="RefSeq" id="WP_306890963.1">
    <property type="nucleotide sequence ID" value="NZ_JAUSVR010000011.1"/>
</dbReference>
<dbReference type="Gene3D" id="3.40.50.880">
    <property type="match status" value="1"/>
</dbReference>
<comment type="caution">
    <text evidence="5">The sequence shown here is derived from an EMBL/GenBank/DDBJ whole genome shotgun (WGS) entry which is preliminary data.</text>
</comment>
<evidence type="ECO:0000256" key="1">
    <source>
        <dbReference type="ARBA" id="ARBA00023015"/>
    </source>
</evidence>
<dbReference type="PROSITE" id="PS00041">
    <property type="entry name" value="HTH_ARAC_FAMILY_1"/>
    <property type="match status" value="1"/>
</dbReference>
<feature type="domain" description="HTH araC/xylS-type" evidence="4">
    <location>
        <begin position="231"/>
        <end position="329"/>
    </location>
</feature>
<dbReference type="PROSITE" id="PS01124">
    <property type="entry name" value="HTH_ARAC_FAMILY_2"/>
    <property type="match status" value="1"/>
</dbReference>
<dbReference type="Pfam" id="PF12833">
    <property type="entry name" value="HTH_18"/>
    <property type="match status" value="1"/>
</dbReference>
<evidence type="ECO:0000256" key="3">
    <source>
        <dbReference type="ARBA" id="ARBA00023163"/>
    </source>
</evidence>
<dbReference type="InterPro" id="IPR018060">
    <property type="entry name" value="HTH_AraC"/>
</dbReference>
<dbReference type="CDD" id="cd03136">
    <property type="entry name" value="GATase1_AraC_ArgR_like"/>
    <property type="match status" value="1"/>
</dbReference>
<dbReference type="Pfam" id="PF01965">
    <property type="entry name" value="DJ-1_PfpI"/>
    <property type="match status" value="1"/>
</dbReference>
<keyword evidence="1" id="KW-0805">Transcription regulation</keyword>
<proteinExistence type="predicted"/>
<dbReference type="EMBL" id="JAUSVR010000011">
    <property type="protein sequence ID" value="MDQ0512282.1"/>
    <property type="molecule type" value="Genomic_DNA"/>
</dbReference>
<dbReference type="InterPro" id="IPR009057">
    <property type="entry name" value="Homeodomain-like_sf"/>
</dbReference>
<dbReference type="SUPFAM" id="SSF46689">
    <property type="entry name" value="Homeodomain-like"/>
    <property type="match status" value="2"/>
</dbReference>
<sequence>MTGTAAAADGWALGGGAEPVVIGFYLVPGFPLLSFSAAIDPLRQANRLSGRALYRWVLISADGGPVRSSAAVDVAADGSIDTAPPCHLVIVCAGLDTTAHYSRRLFSWFRRLRRQACRLGAISTGAYLLARAGMLDGRRCAVHWEAAAEFQDAFPRCLLTRDIFSVDGPFITSSGGTVTLDMMLYIVEAAHGRPLAAAISEQLNHSRIRLNDEAQRMRPQAKFGITHAKLCEVIRLMEEHIDAPLDLATLAGRVALSRRQLERLFGTHLKDTPSGFYLRLRMERARALITQSTLGLPEIARNCGYETLGPFGRMYRRQFGSTPAQARRGAGL</sequence>
<evidence type="ECO:0000313" key="6">
    <source>
        <dbReference type="Proteomes" id="UP001235094"/>
    </source>
</evidence>
<organism evidence="5 6">
    <name type="scientific">Ancylobacter amanitiformis</name>
    <dbReference type="NCBI Taxonomy" id="217069"/>
    <lineage>
        <taxon>Bacteria</taxon>
        <taxon>Pseudomonadati</taxon>
        <taxon>Pseudomonadota</taxon>
        <taxon>Alphaproteobacteria</taxon>
        <taxon>Hyphomicrobiales</taxon>
        <taxon>Xanthobacteraceae</taxon>
        <taxon>Ancylobacter</taxon>
    </lineage>
</organism>
<keyword evidence="2" id="KW-0238">DNA-binding</keyword>
<name>A0ABU0LUD3_9HYPH</name>
<dbReference type="SMART" id="SM00342">
    <property type="entry name" value="HTH_ARAC"/>
    <property type="match status" value="1"/>
</dbReference>
<accession>A0ABU0LUD3</accession>
<keyword evidence="6" id="KW-1185">Reference proteome</keyword>
<reference evidence="5 6" key="1">
    <citation type="submission" date="2023-07" db="EMBL/GenBank/DDBJ databases">
        <title>Genomic Encyclopedia of Type Strains, Phase IV (KMG-IV): sequencing the most valuable type-strain genomes for metagenomic binning, comparative biology and taxonomic classification.</title>
        <authorList>
            <person name="Goeker M."/>
        </authorList>
    </citation>
    <scope>NUCLEOTIDE SEQUENCE [LARGE SCALE GENOMIC DNA]</scope>
    <source>
        <strain evidence="5 6">DSM 15561</strain>
    </source>
</reference>
<evidence type="ECO:0000313" key="5">
    <source>
        <dbReference type="EMBL" id="MDQ0512282.1"/>
    </source>
</evidence>
<protein>
    <submittedName>
        <fullName evidence="5">Transcriptional regulator GlxA family with amidase domain</fullName>
    </submittedName>
</protein>
<keyword evidence="3" id="KW-0804">Transcription</keyword>
<dbReference type="SUPFAM" id="SSF52317">
    <property type="entry name" value="Class I glutamine amidotransferase-like"/>
    <property type="match status" value="1"/>
</dbReference>
<dbReference type="InterPro" id="IPR029062">
    <property type="entry name" value="Class_I_gatase-like"/>
</dbReference>
<evidence type="ECO:0000256" key="2">
    <source>
        <dbReference type="ARBA" id="ARBA00023125"/>
    </source>
</evidence>
<dbReference type="PANTHER" id="PTHR43130">
    <property type="entry name" value="ARAC-FAMILY TRANSCRIPTIONAL REGULATOR"/>
    <property type="match status" value="1"/>
</dbReference>
<gene>
    <name evidence="5" type="ORF">QOZ99_003184</name>
</gene>
<dbReference type="Proteomes" id="UP001235094">
    <property type="component" value="Unassembled WGS sequence"/>
</dbReference>